<reference evidence="1 2" key="1">
    <citation type="submission" date="2019-08" db="EMBL/GenBank/DDBJ databases">
        <authorList>
            <person name="Khan S.A."/>
            <person name="Jeon C.O."/>
            <person name="Jeong S.E."/>
        </authorList>
    </citation>
    <scope>NUCLEOTIDE SEQUENCE [LARGE SCALE GENOMIC DNA]</scope>
    <source>
        <strain evidence="2">IMCC1728</strain>
    </source>
</reference>
<gene>
    <name evidence="1" type="ORF">FSC37_15135</name>
</gene>
<evidence type="ECO:0000313" key="2">
    <source>
        <dbReference type="Proteomes" id="UP000321832"/>
    </source>
</evidence>
<evidence type="ECO:0000313" key="1">
    <source>
        <dbReference type="EMBL" id="TXC66664.1"/>
    </source>
</evidence>
<dbReference type="EMBL" id="VOPW01000001">
    <property type="protein sequence ID" value="TXC66664.1"/>
    <property type="molecule type" value="Genomic_DNA"/>
</dbReference>
<dbReference type="InterPro" id="IPR011990">
    <property type="entry name" value="TPR-like_helical_dom_sf"/>
</dbReference>
<organism evidence="1 2">
    <name type="scientific">Piscinibacter aquaticus</name>
    <dbReference type="NCBI Taxonomy" id="392597"/>
    <lineage>
        <taxon>Bacteria</taxon>
        <taxon>Pseudomonadati</taxon>
        <taxon>Pseudomonadota</taxon>
        <taxon>Betaproteobacteria</taxon>
        <taxon>Burkholderiales</taxon>
        <taxon>Sphaerotilaceae</taxon>
        <taxon>Piscinibacter</taxon>
    </lineage>
</organism>
<dbReference type="Pfam" id="PF13424">
    <property type="entry name" value="TPR_12"/>
    <property type="match status" value="1"/>
</dbReference>
<accession>A0A5C6U147</accession>
<comment type="caution">
    <text evidence="1">The sequence shown here is derived from an EMBL/GenBank/DDBJ whole genome shotgun (WGS) entry which is preliminary data.</text>
</comment>
<dbReference type="AlphaFoldDB" id="A0A5C6U147"/>
<proteinExistence type="predicted"/>
<keyword evidence="2" id="KW-1185">Reference proteome</keyword>
<dbReference type="Gene3D" id="1.25.40.10">
    <property type="entry name" value="Tetratricopeptide repeat domain"/>
    <property type="match status" value="1"/>
</dbReference>
<name>A0A5C6U147_9BURK</name>
<sequence>MALLERAQSLAGRHALSASTMAMVEQTWGECLRRAGDLPRALEHKHRALLLYERIDDRRAILKTYGNLSLIYGEAKDFRARATMHSACSPWPRR</sequence>
<dbReference type="SUPFAM" id="SSF48452">
    <property type="entry name" value="TPR-like"/>
    <property type="match status" value="1"/>
</dbReference>
<protein>
    <submittedName>
        <fullName evidence="1">Tetratricopeptide repeat protein</fullName>
    </submittedName>
</protein>
<dbReference type="Proteomes" id="UP000321832">
    <property type="component" value="Unassembled WGS sequence"/>
</dbReference>